<proteinExistence type="inferred from homology"/>
<evidence type="ECO:0000256" key="8">
    <source>
        <dbReference type="ARBA" id="ARBA00023054"/>
    </source>
</evidence>
<evidence type="ECO:0000256" key="6">
    <source>
        <dbReference type="ARBA" id="ARBA00022840"/>
    </source>
</evidence>
<feature type="coiled-coil region" evidence="13">
    <location>
        <begin position="336"/>
        <end position="363"/>
    </location>
</feature>
<evidence type="ECO:0000313" key="17">
    <source>
        <dbReference type="Proteomes" id="UP000335636"/>
    </source>
</evidence>
<keyword evidence="12" id="KW-0966">Cell projection</keyword>
<dbReference type="GO" id="GO:0030286">
    <property type="term" value="C:dynein complex"/>
    <property type="evidence" value="ECO:0007669"/>
    <property type="project" value="UniProtKB-KW"/>
</dbReference>
<evidence type="ECO:0000256" key="9">
    <source>
        <dbReference type="ARBA" id="ARBA00023069"/>
    </source>
</evidence>
<dbReference type="InterPro" id="IPR042228">
    <property type="entry name" value="Dynein_linker_3"/>
</dbReference>
<keyword evidence="8 13" id="KW-0175">Coiled coil</keyword>
<keyword evidence="3" id="KW-0963">Cytoplasm</keyword>
<keyword evidence="17" id="KW-1185">Reference proteome</keyword>
<evidence type="ECO:0000259" key="15">
    <source>
        <dbReference type="Pfam" id="PF12774"/>
    </source>
</evidence>
<dbReference type="Pfam" id="PF12774">
    <property type="entry name" value="AAA_6"/>
    <property type="match status" value="1"/>
</dbReference>
<evidence type="ECO:0000259" key="14">
    <source>
        <dbReference type="Pfam" id="PF08393"/>
    </source>
</evidence>
<comment type="subcellular location">
    <subcellularLocation>
        <location evidence="1">Cytoplasm</location>
        <location evidence="1">Cytoskeleton</location>
        <location evidence="1">Cilium axoneme</location>
    </subcellularLocation>
</comment>
<dbReference type="InterPro" id="IPR035699">
    <property type="entry name" value="AAA_6"/>
</dbReference>
<keyword evidence="4" id="KW-0493">Microtubule</keyword>
<name>A0A5E4B747_MARMO</name>
<dbReference type="FunFam" id="1.20.140.100:FF:000004">
    <property type="entry name" value="Dynein axonemal heavy chain 6"/>
    <property type="match status" value="1"/>
</dbReference>
<feature type="domain" description="Dynein heavy chain hydrolytic ATP-binding dynein motor region" evidence="15">
    <location>
        <begin position="911"/>
        <end position="933"/>
    </location>
</feature>
<dbReference type="FunFam" id="3.20.180.20:FF:000003">
    <property type="entry name" value="Dynein heavy chain 12, axonemal"/>
    <property type="match status" value="1"/>
</dbReference>
<dbReference type="GO" id="GO:0005874">
    <property type="term" value="C:microtubule"/>
    <property type="evidence" value="ECO:0007669"/>
    <property type="project" value="UniProtKB-KW"/>
</dbReference>
<dbReference type="GO" id="GO:0051959">
    <property type="term" value="F:dynein light intermediate chain binding"/>
    <property type="evidence" value="ECO:0007669"/>
    <property type="project" value="InterPro"/>
</dbReference>
<dbReference type="EMBL" id="CABDUW010000310">
    <property type="protein sequence ID" value="VTJ65527.1"/>
    <property type="molecule type" value="Genomic_DNA"/>
</dbReference>
<keyword evidence="5" id="KW-0547">Nucleotide-binding</keyword>
<dbReference type="Proteomes" id="UP000335636">
    <property type="component" value="Unassembled WGS sequence"/>
</dbReference>
<evidence type="ECO:0000256" key="1">
    <source>
        <dbReference type="ARBA" id="ARBA00004430"/>
    </source>
</evidence>
<dbReference type="InterPro" id="IPR013602">
    <property type="entry name" value="Dynein_heavy_linker"/>
</dbReference>
<protein>
    <recommendedName>
        <fullName evidence="18">Dynein heavy chain linker domain-containing protein</fullName>
    </recommendedName>
</protein>
<dbReference type="InterPro" id="IPR026983">
    <property type="entry name" value="DHC"/>
</dbReference>
<dbReference type="PANTHER" id="PTHR22878:SF66">
    <property type="entry name" value="DYNEIN AXONEMAL HEAVY CHAIN 7"/>
    <property type="match status" value="1"/>
</dbReference>
<evidence type="ECO:0000256" key="12">
    <source>
        <dbReference type="ARBA" id="ARBA00023273"/>
    </source>
</evidence>
<dbReference type="PANTHER" id="PTHR22878">
    <property type="entry name" value="DYNEIN HEAVY CHAIN 6, AXONEMAL-LIKE-RELATED"/>
    <property type="match status" value="1"/>
</dbReference>
<evidence type="ECO:0000313" key="16">
    <source>
        <dbReference type="EMBL" id="VTJ65527.1"/>
    </source>
</evidence>
<dbReference type="AlphaFoldDB" id="A0A5E4B747"/>
<evidence type="ECO:0000256" key="3">
    <source>
        <dbReference type="ARBA" id="ARBA00022490"/>
    </source>
</evidence>
<dbReference type="GO" id="GO:0005524">
    <property type="term" value="F:ATP binding"/>
    <property type="evidence" value="ECO:0007669"/>
    <property type="project" value="UniProtKB-KW"/>
</dbReference>
<reference evidence="16" key="1">
    <citation type="submission" date="2019-04" db="EMBL/GenBank/DDBJ databases">
        <authorList>
            <person name="Alioto T."/>
            <person name="Alioto T."/>
        </authorList>
    </citation>
    <scope>NUCLEOTIDE SEQUENCE [LARGE SCALE GENOMIC DNA]</scope>
</reference>
<evidence type="ECO:0000256" key="2">
    <source>
        <dbReference type="ARBA" id="ARBA00008887"/>
    </source>
</evidence>
<evidence type="ECO:0000256" key="5">
    <source>
        <dbReference type="ARBA" id="ARBA00022741"/>
    </source>
</evidence>
<evidence type="ECO:0000256" key="7">
    <source>
        <dbReference type="ARBA" id="ARBA00023017"/>
    </source>
</evidence>
<keyword evidence="7" id="KW-0243">Dynein</keyword>
<dbReference type="FunFam" id="1.10.287.2620:FF:000002">
    <property type="entry name" value="Dynein heavy chain 2, axonemal"/>
    <property type="match status" value="1"/>
</dbReference>
<keyword evidence="6" id="KW-0067">ATP-binding</keyword>
<dbReference type="GO" id="GO:0005930">
    <property type="term" value="C:axoneme"/>
    <property type="evidence" value="ECO:0007669"/>
    <property type="project" value="UniProtKB-SubCell"/>
</dbReference>
<dbReference type="Gene3D" id="1.20.58.1120">
    <property type="match status" value="1"/>
</dbReference>
<evidence type="ECO:0000256" key="4">
    <source>
        <dbReference type="ARBA" id="ARBA00022701"/>
    </source>
</evidence>
<feature type="domain" description="Dynein heavy chain linker" evidence="14">
    <location>
        <begin position="378"/>
        <end position="781"/>
    </location>
</feature>
<organism evidence="16 17">
    <name type="scientific">Marmota monax</name>
    <name type="common">Woodchuck</name>
    <dbReference type="NCBI Taxonomy" id="9995"/>
    <lineage>
        <taxon>Eukaryota</taxon>
        <taxon>Metazoa</taxon>
        <taxon>Chordata</taxon>
        <taxon>Craniata</taxon>
        <taxon>Vertebrata</taxon>
        <taxon>Euteleostomi</taxon>
        <taxon>Mammalia</taxon>
        <taxon>Eutheria</taxon>
        <taxon>Euarchontoglires</taxon>
        <taxon>Glires</taxon>
        <taxon>Rodentia</taxon>
        <taxon>Sciuromorpha</taxon>
        <taxon>Sciuridae</taxon>
        <taxon>Xerinae</taxon>
        <taxon>Marmotini</taxon>
        <taxon>Marmota</taxon>
    </lineage>
</organism>
<evidence type="ECO:0000256" key="10">
    <source>
        <dbReference type="ARBA" id="ARBA00023175"/>
    </source>
</evidence>
<evidence type="ECO:0008006" key="18">
    <source>
        <dbReference type="Google" id="ProtNLM"/>
    </source>
</evidence>
<accession>A0A5E4B747</accession>
<dbReference type="Gene3D" id="1.20.140.100">
    <property type="entry name" value="Dynein heavy chain, N-terminal domain 2"/>
    <property type="match status" value="1"/>
</dbReference>
<comment type="similarity">
    <text evidence="2">Belongs to the dynein heavy chain family.</text>
</comment>
<dbReference type="GO" id="GO:0007018">
    <property type="term" value="P:microtubule-based movement"/>
    <property type="evidence" value="ECO:0007669"/>
    <property type="project" value="InterPro"/>
</dbReference>
<comment type="caution">
    <text evidence="16">The sequence shown here is derived from an EMBL/GenBank/DDBJ whole genome shotgun (WGS) entry which is preliminary data.</text>
</comment>
<dbReference type="Gene3D" id="1.10.287.2620">
    <property type="match status" value="1"/>
</dbReference>
<keyword evidence="9" id="KW-0969">Cilium</keyword>
<dbReference type="FunFam" id="1.20.58.1120:FF:000005">
    <property type="entry name" value="Dynein, axonemal, heavy chain 12"/>
    <property type="match status" value="1"/>
</dbReference>
<keyword evidence="11" id="KW-0206">Cytoskeleton</keyword>
<dbReference type="Gene3D" id="3.20.180.20">
    <property type="entry name" value="Dynein heavy chain, N-terminal domain 2"/>
    <property type="match status" value="1"/>
</dbReference>
<dbReference type="Pfam" id="PF08393">
    <property type="entry name" value="DHC_N2"/>
    <property type="match status" value="1"/>
</dbReference>
<gene>
    <name evidence="16" type="ORF">MONAX_5E047717</name>
</gene>
<dbReference type="InterPro" id="IPR042222">
    <property type="entry name" value="Dynein_2_N"/>
</dbReference>
<dbReference type="GO" id="GO:0045505">
    <property type="term" value="F:dynein intermediate chain binding"/>
    <property type="evidence" value="ECO:0007669"/>
    <property type="project" value="InterPro"/>
</dbReference>
<keyword evidence="10" id="KW-0505">Motor protein</keyword>
<evidence type="ECO:0000256" key="13">
    <source>
        <dbReference type="SAM" id="Coils"/>
    </source>
</evidence>
<sequence length="933" mass="109348">MQDFTDLIVQPPDSVRAFEHPGFIMRLILENDAITFEPDFNDYIDIFVNVYAIMIKAVSFVPRVETKLYSKWESKSKPTTLKPIILDEIVEAHKAKIKEVIMKESVAPTEHLKLYDKYDFLITKQAEKDADDFLAENHNYERIIEEIRRYQKLIDEIQYTSRKSIRLGMFEIHCEELIRALVKRADNICGKLIAKMFTDHQEVNTRLCEEFEKIAEKALSTPPNTAELMEMKAYIQKVEAVEMVELGNRLVDSKNCLAFLIECANFSPADIRLNNNVFQWYGRMGEVFDEHRKIIKEKTEQYQDGLKLRCERFVEELESYAKQAEEFYTFGDLQDVQRYLKKAQTLNAKLDLAADKIDQFNAEEEAFGWLPSIYPQRKKIQDGLNPYLRLYETAVEFTTKLRAWTEGPYHKVNPDQVETDVGNYWRGLYKLEKTFHDSPNALAMTKKVRARVEEFKQYIPLIQVICNTGLRPRHWEAMSAVVGFPLQPADDSTVFSFLDMNLEPYLDRFEGISESASKEYSLEKGMEKMTNEWDSMEFVIHPYRESGTFILSAVDEIQMLLDDHIIKTQTMRGSPFIKPYEKQMREWEGKLLLLQEILDEWLKVQATWLYLEPIFSSPDIMSQMPEEGRRFTTVDKTWRDIMKNVIQDKRVLSVVTIERMLERLLKSNELLELILKGLNEYLEKKRLFFPRFFFLSNDELLEILSETKDPTRVQPHLKKCFEGIARVEFTETLDITHMKSSEGEVVELTDIISTAKARGQVEKWLVELERIMIKSIHKVILDAILAYTKNERINWVREWPGQTVLCVSQTFWTKEVQTAIPLGLEALEQYLEKCNRQIDDIVTLVRGKLSKQNRVTLGALVVLDVHARDVLAALVKKNVSDDNNFEWLSQLRYYWQENNLETKMINAGLRYGYEYLGNSPRLVITPLTDRCYR</sequence>
<evidence type="ECO:0000256" key="11">
    <source>
        <dbReference type="ARBA" id="ARBA00023212"/>
    </source>
</evidence>